<accession>C9ZT11</accession>
<evidence type="ECO:0007829" key="8">
    <source>
        <dbReference type="PDB" id="6HIV"/>
    </source>
</evidence>
<evidence type="ECO:0000256" key="5">
    <source>
        <dbReference type="SAM" id="MobiDB-lite"/>
    </source>
</evidence>
<dbReference type="OrthoDB" id="5994at2759"/>
<dbReference type="Pfam" id="PF00829">
    <property type="entry name" value="Ribosomal_L21p"/>
    <property type="match status" value="1"/>
</dbReference>
<gene>
    <name evidence="6" type="ORF">TbgDal_VII4650</name>
</gene>
<dbReference type="EMDB" id="EMD-0231"/>
<evidence type="ECO:0000256" key="1">
    <source>
        <dbReference type="ARBA" id="ARBA00008563"/>
    </source>
</evidence>
<dbReference type="PDB" id="6HIV">
    <property type="method" value="EM"/>
    <property type="resolution" value="7.80 A"/>
    <property type="chains" value="AV=52-239"/>
</dbReference>
<dbReference type="AlphaFoldDB" id="C9ZT11"/>
<dbReference type="PDB" id="6YXY">
    <property type="method" value="EM"/>
    <property type="resolution" value="3.10 A"/>
    <property type="chains" value="AV=52-239"/>
</dbReference>
<evidence type="ECO:0007829" key="9">
    <source>
        <dbReference type="PDB" id="6HIX"/>
    </source>
</evidence>
<dbReference type="GO" id="GO:0005762">
    <property type="term" value="C:mitochondrial large ribosomal subunit"/>
    <property type="evidence" value="ECO:0007669"/>
    <property type="project" value="TreeGrafter"/>
</dbReference>
<dbReference type="EMDB" id="EMD-10999"/>
<dbReference type="NCBIfam" id="TIGR00061">
    <property type="entry name" value="L21"/>
    <property type="match status" value="1"/>
</dbReference>
<evidence type="ECO:0007829" key="11">
    <source>
        <dbReference type="PDB" id="6YXY"/>
    </source>
</evidence>
<evidence type="ECO:0000256" key="3">
    <source>
        <dbReference type="ARBA" id="ARBA00023274"/>
    </source>
</evidence>
<dbReference type="PANTHER" id="PTHR21349">
    <property type="entry name" value="50S RIBOSOMAL PROTEIN L21"/>
    <property type="match status" value="1"/>
</dbReference>
<dbReference type="KEGG" id="tbg:TbgDal_VII4650"/>
<dbReference type="SUPFAM" id="SSF141091">
    <property type="entry name" value="L21p-like"/>
    <property type="match status" value="1"/>
</dbReference>
<name>C9ZT11_TRYB9</name>
<comment type="similarity">
    <text evidence="1">Belongs to the bacterial ribosomal protein bL21 family.</text>
</comment>
<dbReference type="GO" id="GO:0006412">
    <property type="term" value="P:translation"/>
    <property type="evidence" value="ECO:0007669"/>
    <property type="project" value="InterPro"/>
</dbReference>
<evidence type="ECO:0007829" key="10">
    <source>
        <dbReference type="PDB" id="6YXX"/>
    </source>
</evidence>
<organism evidence="6 7">
    <name type="scientific">Trypanosoma brucei gambiense (strain MHOM/CI/86/DAL972)</name>
    <dbReference type="NCBI Taxonomy" id="679716"/>
    <lineage>
        <taxon>Eukaryota</taxon>
        <taxon>Discoba</taxon>
        <taxon>Euglenozoa</taxon>
        <taxon>Kinetoplastea</taxon>
        <taxon>Metakinetoplastina</taxon>
        <taxon>Trypanosomatida</taxon>
        <taxon>Trypanosomatidae</taxon>
        <taxon>Trypanosoma</taxon>
    </lineage>
</organism>
<proteinExistence type="evidence at protein level"/>
<evidence type="ECO:0000313" key="7">
    <source>
        <dbReference type="Proteomes" id="UP000002316"/>
    </source>
</evidence>
<reference evidence="8 9" key="2">
    <citation type="journal article" date="2018" name="Science">
        <title>Evolutionary shift toward protein-based architecture in trypanosomal mitochondrial ribosomes.</title>
        <authorList>
            <person name="Ramrath D.J.F."/>
            <person name="Niemann M."/>
            <person name="Leibundgut M."/>
            <person name="Bieri P."/>
            <person name="Prange C."/>
            <person name="Horn E.K."/>
            <person name="Leitner A."/>
            <person name="Boehringer D."/>
            <person name="Schneider A."/>
            <person name="Ban N."/>
        </authorList>
    </citation>
    <scope>STRUCTURE BY ELECTRON MICROSCOPY (3.39 ANGSTROMS) OF 52-239</scope>
</reference>
<dbReference type="RefSeq" id="XP_011774826.1">
    <property type="nucleotide sequence ID" value="XM_011776524.1"/>
</dbReference>
<feature type="compositionally biased region" description="Basic and acidic residues" evidence="5">
    <location>
        <begin position="31"/>
        <end position="51"/>
    </location>
</feature>
<evidence type="ECO:0000256" key="2">
    <source>
        <dbReference type="ARBA" id="ARBA00022980"/>
    </source>
</evidence>
<keyword evidence="8 9" id="KW-0002">3D-structure</keyword>
<dbReference type="InterPro" id="IPR028909">
    <property type="entry name" value="bL21-like"/>
</dbReference>
<dbReference type="EMDB" id="EMD-0229"/>
<dbReference type="GO" id="GO:0003723">
    <property type="term" value="F:RNA binding"/>
    <property type="evidence" value="ECO:0007669"/>
    <property type="project" value="InterPro"/>
</dbReference>
<keyword evidence="2" id="KW-0689">Ribosomal protein</keyword>
<dbReference type="EMBL" id="FN554970">
    <property type="protein sequence ID" value="CBH12546.1"/>
    <property type="molecule type" value="Genomic_DNA"/>
</dbReference>
<dbReference type="PANTHER" id="PTHR21349:SF0">
    <property type="entry name" value="LARGE RIBOSOMAL SUBUNIT PROTEIN BL21M"/>
    <property type="match status" value="1"/>
</dbReference>
<feature type="region of interest" description="Disordered" evidence="5">
    <location>
        <begin position="28"/>
        <end position="53"/>
    </location>
</feature>
<evidence type="ECO:0000313" key="6">
    <source>
        <dbReference type="EMBL" id="CBH12546.1"/>
    </source>
</evidence>
<dbReference type="GO" id="GO:0003735">
    <property type="term" value="F:structural constituent of ribosome"/>
    <property type="evidence" value="ECO:0007669"/>
    <property type="project" value="InterPro"/>
</dbReference>
<dbReference type="EMDB" id="EMD-11000"/>
<reference evidence="10 11" key="3">
    <citation type="journal article" date="2020" name="Mol. Cell">
        <title>Structural Insights into the Mechanism of Mitoribosomal Large Subunit Biogenesis.</title>
        <authorList>
            <person name="Jaskolowski M."/>
            <person name="Ramrath D.J.F."/>
            <person name="Bieri P."/>
            <person name="Niemann M."/>
            <person name="Mattei S."/>
            <person name="Calderaro S."/>
            <person name="Leibundgut M."/>
            <person name="Horn E.K."/>
            <person name="Boehringer D."/>
            <person name="Schneider A."/>
            <person name="Ban N."/>
        </authorList>
    </citation>
    <scope>STRUCTURE BY ELECTRON MICROSCOPY (3.10 ANGSTROMS) OF 52-239</scope>
</reference>
<dbReference type="InterPro" id="IPR036164">
    <property type="entry name" value="bL21-like_sf"/>
</dbReference>
<reference evidence="7" key="1">
    <citation type="journal article" date="2010" name="PLoS Negl. Trop. Dis.">
        <title>The genome sequence of Trypanosoma brucei gambiense, causative agent of chronic human african trypanosomiasis.</title>
        <authorList>
            <person name="Jackson A.P."/>
            <person name="Sanders M."/>
            <person name="Berry A."/>
            <person name="McQuillan J."/>
            <person name="Aslett M.A."/>
            <person name="Quail M.A."/>
            <person name="Chukualim B."/>
            <person name="Capewell P."/>
            <person name="MacLeod A."/>
            <person name="Melville S.E."/>
            <person name="Gibson W."/>
            <person name="Barry J.D."/>
            <person name="Berriman M."/>
            <person name="Hertz-Fowler C."/>
        </authorList>
    </citation>
    <scope>NUCLEOTIDE SEQUENCE [LARGE SCALE GENOMIC DNA]</scope>
    <source>
        <strain evidence="7">MHOM/CI/86/DAL972</strain>
    </source>
</reference>
<dbReference type="Proteomes" id="UP000002316">
    <property type="component" value="Chromosome 7"/>
</dbReference>
<evidence type="ECO:0000256" key="4">
    <source>
        <dbReference type="ARBA" id="ARBA00044129"/>
    </source>
</evidence>
<dbReference type="PDB" id="6HIX">
    <property type="method" value="EM"/>
    <property type="resolution" value="3.39 A"/>
    <property type="chains" value="AV=52-239"/>
</dbReference>
<keyword evidence="3" id="KW-0687">Ribonucleoprotein</keyword>
<sequence length="239" mass="26985">MEVRCRQKEKRPRGRECRKSARRWQSHCVTYRREKGSNKGSAREGAEREDTMPSLANGLRCPDALITRTLNPLLNGPKFAVIYCGNHQYKVAVGDVIAVQRLRVEIGSHIALKKVLMVGGPRFTAIGRPLLEGVRVTAQVEEQKRMRNVVSLFATPGRRHVRWVDAPHAATIIRICEIFYSPNVVGELDKYKGELLETFTPGQHTNPVYPVDDGYDVFRKKDKEAMENATTFLDLLGGV</sequence>
<protein>
    <recommendedName>
        <fullName evidence="4">Large ribosomal subunit protein bL21m</fullName>
    </recommendedName>
</protein>
<dbReference type="PDBsum" id="6HIX"/>
<dbReference type="GeneID" id="23862690"/>
<dbReference type="InterPro" id="IPR001787">
    <property type="entry name" value="Ribosomal_bL21"/>
</dbReference>
<dbReference type="PDBsum" id="6HIV"/>
<dbReference type="PDB" id="6YXX">
    <property type="method" value="EM"/>
    <property type="resolution" value="3.90 A"/>
    <property type="chains" value="AV=52-239"/>
</dbReference>
<dbReference type="VEuPathDB" id="TriTrypDB:Tbg972.7.4650"/>